<dbReference type="CDD" id="cd12797">
    <property type="entry name" value="M23_peptidase"/>
    <property type="match status" value="1"/>
</dbReference>
<evidence type="ECO:0000313" key="4">
    <source>
        <dbReference type="Proteomes" id="UP000181942"/>
    </source>
</evidence>
<dbReference type="GO" id="GO:0004222">
    <property type="term" value="F:metalloendopeptidase activity"/>
    <property type="evidence" value="ECO:0007669"/>
    <property type="project" value="TreeGrafter"/>
</dbReference>
<dbReference type="Pfam" id="PF01551">
    <property type="entry name" value="Peptidase_M23"/>
    <property type="match status" value="1"/>
</dbReference>
<dbReference type="RefSeq" id="WP_107437990.1">
    <property type="nucleotide sequence ID" value="NZ_FONR01000016.1"/>
</dbReference>
<accession>A0A1I2PLJ8</accession>
<organism evidence="3 4">
    <name type="scientific">Streptomyces mirabilis</name>
    <dbReference type="NCBI Taxonomy" id="68239"/>
    <lineage>
        <taxon>Bacteria</taxon>
        <taxon>Bacillati</taxon>
        <taxon>Actinomycetota</taxon>
        <taxon>Actinomycetes</taxon>
        <taxon>Kitasatosporales</taxon>
        <taxon>Streptomycetaceae</taxon>
        <taxon>Streptomyces</taxon>
    </lineage>
</organism>
<sequence>MRAKRCVRTWLGLLLGMTVTVLGALTPSALARANGPAPPSPAGPPAPDVTVVPLARLWPVGLRPSVLRGWDPPATPYARGHRGVDLAAPPGAPVRSVAAGRVSFAGRVAGRGAVAVELTGTGAPPLRTTFTPVRATVHEGDEVAAGEVLGTLEPGDAHCGTPCLHWGLRRDRTYLNPLSLLPPWLLHRDPSRLLPVTSAPP</sequence>
<dbReference type="SUPFAM" id="SSF51261">
    <property type="entry name" value="Duplicated hybrid motif"/>
    <property type="match status" value="1"/>
</dbReference>
<protein>
    <submittedName>
        <fullName evidence="3">Peptidase family M23</fullName>
    </submittedName>
</protein>
<dbReference type="Proteomes" id="UP000181942">
    <property type="component" value="Unassembled WGS sequence"/>
</dbReference>
<dbReference type="Gene3D" id="2.70.70.10">
    <property type="entry name" value="Glucose Permease (Domain IIA)"/>
    <property type="match status" value="1"/>
</dbReference>
<dbReference type="AlphaFoldDB" id="A0A1I2PLJ8"/>
<keyword evidence="1" id="KW-0732">Signal</keyword>
<reference evidence="3 4" key="1">
    <citation type="submission" date="2016-10" db="EMBL/GenBank/DDBJ databases">
        <authorList>
            <person name="de Groot N.N."/>
        </authorList>
    </citation>
    <scope>NUCLEOTIDE SEQUENCE [LARGE SCALE GENOMIC DNA]</scope>
    <source>
        <strain evidence="3 4">OK461</strain>
    </source>
</reference>
<proteinExistence type="predicted"/>
<evidence type="ECO:0000256" key="1">
    <source>
        <dbReference type="ARBA" id="ARBA00022729"/>
    </source>
</evidence>
<dbReference type="InterPro" id="IPR050570">
    <property type="entry name" value="Cell_wall_metabolism_enzyme"/>
</dbReference>
<name>A0A1I2PLJ8_9ACTN</name>
<evidence type="ECO:0000313" key="3">
    <source>
        <dbReference type="EMBL" id="SFG14291.1"/>
    </source>
</evidence>
<dbReference type="EMBL" id="FONR01000016">
    <property type="protein sequence ID" value="SFG14291.1"/>
    <property type="molecule type" value="Genomic_DNA"/>
</dbReference>
<evidence type="ECO:0000259" key="2">
    <source>
        <dbReference type="Pfam" id="PF01551"/>
    </source>
</evidence>
<dbReference type="OrthoDB" id="5245088at2"/>
<gene>
    <name evidence="3" type="ORF">SAMN02787118_116105</name>
</gene>
<dbReference type="PANTHER" id="PTHR21666:SF289">
    <property type="entry name" value="L-ALA--D-GLU ENDOPEPTIDASE"/>
    <property type="match status" value="1"/>
</dbReference>
<dbReference type="InterPro" id="IPR011055">
    <property type="entry name" value="Dup_hybrid_motif"/>
</dbReference>
<dbReference type="PANTHER" id="PTHR21666">
    <property type="entry name" value="PEPTIDASE-RELATED"/>
    <property type="match status" value="1"/>
</dbReference>
<feature type="domain" description="M23ase beta-sheet core" evidence="2">
    <location>
        <begin position="80"/>
        <end position="177"/>
    </location>
</feature>
<dbReference type="InterPro" id="IPR016047">
    <property type="entry name" value="M23ase_b-sheet_dom"/>
</dbReference>